<dbReference type="Proteomes" id="UP001317870">
    <property type="component" value="Chromosome"/>
</dbReference>
<evidence type="ECO:0008006" key="4">
    <source>
        <dbReference type="Google" id="ProtNLM"/>
    </source>
</evidence>
<name>A0ABM8D3T0_9NOCA</name>
<evidence type="ECO:0000313" key="2">
    <source>
        <dbReference type="EMBL" id="BDU02027.1"/>
    </source>
</evidence>
<evidence type="ECO:0000256" key="1">
    <source>
        <dbReference type="SAM" id="MobiDB-lite"/>
    </source>
</evidence>
<proteinExistence type="predicted"/>
<gene>
    <name evidence="2" type="ORF">IFM12276_50550</name>
</gene>
<dbReference type="EMBL" id="AP026978">
    <property type="protein sequence ID" value="BDU02027.1"/>
    <property type="molecule type" value="Genomic_DNA"/>
</dbReference>
<protein>
    <recommendedName>
        <fullName evidence="4">Creatinase N-terminal domain-containing protein</fullName>
    </recommendedName>
</protein>
<feature type="region of interest" description="Disordered" evidence="1">
    <location>
        <begin position="20"/>
        <end position="43"/>
    </location>
</feature>
<organism evidence="2 3">
    <name type="scientific">Nocardia sputorum</name>
    <dbReference type="NCBI Taxonomy" id="2984338"/>
    <lineage>
        <taxon>Bacteria</taxon>
        <taxon>Bacillati</taxon>
        <taxon>Actinomycetota</taxon>
        <taxon>Actinomycetes</taxon>
        <taxon>Mycobacteriales</taxon>
        <taxon>Nocardiaceae</taxon>
        <taxon>Nocardia</taxon>
    </lineage>
</organism>
<accession>A0ABM8D3T0</accession>
<keyword evidence="3" id="KW-1185">Reference proteome</keyword>
<sequence length="85" mass="8565">MPLRNNNIAYLTGFCRSNAQQARPNPGAATPGARVSGVSGPGGRCGSGPAALIAMRFDCNEIAGTMSEVAAYGTAGLIKPVTQPS</sequence>
<reference evidence="2 3" key="1">
    <citation type="submission" date="2022-11" db="EMBL/GenBank/DDBJ databases">
        <title>Genome Sequencing of Nocardia sp. ON39_IFM12276 and assembly.</title>
        <authorList>
            <person name="Shimojima M."/>
            <person name="Toyokawa M."/>
            <person name="Uesaka K."/>
        </authorList>
    </citation>
    <scope>NUCLEOTIDE SEQUENCE [LARGE SCALE GENOMIC DNA]</scope>
    <source>
        <strain evidence="2 3">IFM 12276</strain>
    </source>
</reference>
<evidence type="ECO:0000313" key="3">
    <source>
        <dbReference type="Proteomes" id="UP001317870"/>
    </source>
</evidence>